<dbReference type="InterPro" id="IPR039422">
    <property type="entry name" value="MarR/SlyA-like"/>
</dbReference>
<comment type="caution">
    <text evidence="5">The sequence shown here is derived from an EMBL/GenBank/DDBJ whole genome shotgun (WGS) entry which is preliminary data.</text>
</comment>
<reference evidence="5 6" key="1">
    <citation type="submission" date="2019-01" db="EMBL/GenBank/DDBJ databases">
        <title>Weissella sp. nov., a novel lactic acid bacterium isolated from animal feces.</title>
        <authorList>
            <person name="Wang L.-T."/>
        </authorList>
    </citation>
    <scope>NUCLEOTIDE SEQUENCE [LARGE SCALE GENOMIC DNA]</scope>
    <source>
        <strain evidence="5 6">8H-2</strain>
    </source>
</reference>
<keyword evidence="3" id="KW-0804">Transcription</keyword>
<dbReference type="GO" id="GO:0006950">
    <property type="term" value="P:response to stress"/>
    <property type="evidence" value="ECO:0007669"/>
    <property type="project" value="TreeGrafter"/>
</dbReference>
<evidence type="ECO:0000256" key="2">
    <source>
        <dbReference type="ARBA" id="ARBA00023125"/>
    </source>
</evidence>
<keyword evidence="6" id="KW-1185">Reference proteome</keyword>
<organism evidence="5 6">
    <name type="scientific">Weissella muntiaci</name>
    <dbReference type="NCBI Taxonomy" id="2508881"/>
    <lineage>
        <taxon>Bacteria</taxon>
        <taxon>Bacillati</taxon>
        <taxon>Bacillota</taxon>
        <taxon>Bacilli</taxon>
        <taxon>Lactobacillales</taxon>
        <taxon>Lactobacillaceae</taxon>
        <taxon>Weissella</taxon>
    </lineage>
</organism>
<dbReference type="SUPFAM" id="SSF46785">
    <property type="entry name" value="Winged helix' DNA-binding domain"/>
    <property type="match status" value="1"/>
</dbReference>
<dbReference type="GO" id="GO:0003700">
    <property type="term" value="F:DNA-binding transcription factor activity"/>
    <property type="evidence" value="ECO:0007669"/>
    <property type="project" value="InterPro"/>
</dbReference>
<sequence>MDSLLQKQQLAEKMFEFAWMQHLADEQADRHEQRDHAFQGQNKILIALAEEDNISQKDLSNRLGLTPQSTAEFIAKLVKKGLVSKVASEADRRVQLIRITPKGQLEADKNIAIIPDYFDYLTDEEQIQLINILDKIIGGIRNDLSFDGHSIHNFAHRMMYNHLNKQLHPDSDK</sequence>
<evidence type="ECO:0000313" key="5">
    <source>
        <dbReference type="EMBL" id="TYC49074.1"/>
    </source>
</evidence>
<dbReference type="InterPro" id="IPR036388">
    <property type="entry name" value="WH-like_DNA-bd_sf"/>
</dbReference>
<dbReference type="InterPro" id="IPR036390">
    <property type="entry name" value="WH_DNA-bd_sf"/>
</dbReference>
<dbReference type="PROSITE" id="PS50995">
    <property type="entry name" value="HTH_MARR_2"/>
    <property type="match status" value="1"/>
</dbReference>
<dbReference type="RefSeq" id="WP_148622936.1">
    <property type="nucleotide sequence ID" value="NZ_SDGZ01000015.1"/>
</dbReference>
<evidence type="ECO:0000259" key="4">
    <source>
        <dbReference type="PROSITE" id="PS50995"/>
    </source>
</evidence>
<keyword evidence="2" id="KW-0238">DNA-binding</keyword>
<evidence type="ECO:0000313" key="6">
    <source>
        <dbReference type="Proteomes" id="UP000371977"/>
    </source>
</evidence>
<name>A0A6C2C592_9LACO</name>
<protein>
    <submittedName>
        <fullName evidence="5">MarR family transcriptional regulator</fullName>
    </submittedName>
</protein>
<evidence type="ECO:0000256" key="1">
    <source>
        <dbReference type="ARBA" id="ARBA00023015"/>
    </source>
</evidence>
<dbReference type="PANTHER" id="PTHR33164:SF43">
    <property type="entry name" value="HTH-TYPE TRANSCRIPTIONAL REPRESSOR YETL"/>
    <property type="match status" value="1"/>
</dbReference>
<dbReference type="Pfam" id="PF01047">
    <property type="entry name" value="MarR"/>
    <property type="match status" value="1"/>
</dbReference>
<dbReference type="PANTHER" id="PTHR33164">
    <property type="entry name" value="TRANSCRIPTIONAL REGULATOR, MARR FAMILY"/>
    <property type="match status" value="1"/>
</dbReference>
<dbReference type="Proteomes" id="UP000371977">
    <property type="component" value="Unassembled WGS sequence"/>
</dbReference>
<dbReference type="InterPro" id="IPR000835">
    <property type="entry name" value="HTH_MarR-typ"/>
</dbReference>
<dbReference type="Gene3D" id="1.10.10.10">
    <property type="entry name" value="Winged helix-like DNA-binding domain superfamily/Winged helix DNA-binding domain"/>
    <property type="match status" value="1"/>
</dbReference>
<dbReference type="EMBL" id="SDGZ01000015">
    <property type="protein sequence ID" value="TYC49074.1"/>
    <property type="molecule type" value="Genomic_DNA"/>
</dbReference>
<dbReference type="AlphaFoldDB" id="A0A6C2C592"/>
<dbReference type="GO" id="GO:0003677">
    <property type="term" value="F:DNA binding"/>
    <property type="evidence" value="ECO:0007669"/>
    <property type="project" value="UniProtKB-KW"/>
</dbReference>
<dbReference type="PROSITE" id="PS01117">
    <property type="entry name" value="HTH_MARR_1"/>
    <property type="match status" value="1"/>
</dbReference>
<gene>
    <name evidence="5" type="ORF">ESZ50_07460</name>
</gene>
<dbReference type="OrthoDB" id="2309055at2"/>
<evidence type="ECO:0000256" key="3">
    <source>
        <dbReference type="ARBA" id="ARBA00023163"/>
    </source>
</evidence>
<keyword evidence="1" id="KW-0805">Transcription regulation</keyword>
<dbReference type="InterPro" id="IPR023187">
    <property type="entry name" value="Tscrpt_reg_MarR-type_CS"/>
</dbReference>
<proteinExistence type="predicted"/>
<dbReference type="SMART" id="SM00347">
    <property type="entry name" value="HTH_MARR"/>
    <property type="match status" value="1"/>
</dbReference>
<accession>A0A6C2C592</accession>
<feature type="domain" description="HTH marR-type" evidence="4">
    <location>
        <begin position="1"/>
        <end position="138"/>
    </location>
</feature>